<feature type="region of interest" description="Disordered" evidence="1">
    <location>
        <begin position="1"/>
        <end position="88"/>
    </location>
</feature>
<proteinExistence type="predicted"/>
<feature type="compositionally biased region" description="Basic and acidic residues" evidence="1">
    <location>
        <begin position="211"/>
        <end position="233"/>
    </location>
</feature>
<dbReference type="EMBL" id="LR746274">
    <property type="protein sequence ID" value="CAA7404536.1"/>
    <property type="molecule type" value="Genomic_DNA"/>
</dbReference>
<keyword evidence="2" id="KW-1133">Transmembrane helix</keyword>
<evidence type="ECO:0000256" key="2">
    <source>
        <dbReference type="SAM" id="Phobius"/>
    </source>
</evidence>
<gene>
    <name evidence="3" type="ORF">SI8410_11015214</name>
</gene>
<organism evidence="3 4">
    <name type="scientific">Spirodela intermedia</name>
    <name type="common">Intermediate duckweed</name>
    <dbReference type="NCBI Taxonomy" id="51605"/>
    <lineage>
        <taxon>Eukaryota</taxon>
        <taxon>Viridiplantae</taxon>
        <taxon>Streptophyta</taxon>
        <taxon>Embryophyta</taxon>
        <taxon>Tracheophyta</taxon>
        <taxon>Spermatophyta</taxon>
        <taxon>Magnoliopsida</taxon>
        <taxon>Liliopsida</taxon>
        <taxon>Araceae</taxon>
        <taxon>Lemnoideae</taxon>
        <taxon>Spirodela</taxon>
    </lineage>
</organism>
<dbReference type="InterPro" id="IPR044950">
    <property type="entry name" value="TED6/7"/>
</dbReference>
<accession>A0A7I8L4G8</accession>
<evidence type="ECO:0000313" key="4">
    <source>
        <dbReference type="Proteomes" id="UP000663760"/>
    </source>
</evidence>
<dbReference type="PRINTS" id="PR01217">
    <property type="entry name" value="PRICHEXTENSN"/>
</dbReference>
<dbReference type="AlphaFoldDB" id="A0A7I8L4G8"/>
<keyword evidence="2" id="KW-0472">Membrane</keyword>
<name>A0A7I8L4G8_SPIIN</name>
<keyword evidence="4" id="KW-1185">Reference proteome</keyword>
<feature type="transmembrane region" description="Helical" evidence="2">
    <location>
        <begin position="94"/>
        <end position="118"/>
    </location>
</feature>
<protein>
    <submittedName>
        <fullName evidence="3">Uncharacterized protein</fullName>
    </submittedName>
</protein>
<dbReference type="OrthoDB" id="785473at2759"/>
<dbReference type="SUPFAM" id="SSF81995">
    <property type="entry name" value="beta-sandwich domain of Sec23/24"/>
    <property type="match status" value="1"/>
</dbReference>
<evidence type="ECO:0000313" key="3">
    <source>
        <dbReference type="EMBL" id="CAA7404536.1"/>
    </source>
</evidence>
<dbReference type="GO" id="GO:0009834">
    <property type="term" value="P:plant-type secondary cell wall biogenesis"/>
    <property type="evidence" value="ECO:0007669"/>
    <property type="project" value="InterPro"/>
</dbReference>
<reference evidence="3" key="1">
    <citation type="submission" date="2020-02" db="EMBL/GenBank/DDBJ databases">
        <authorList>
            <person name="Scholz U."/>
            <person name="Mascher M."/>
            <person name="Fiebig A."/>
        </authorList>
    </citation>
    <scope>NUCLEOTIDE SEQUENCE</scope>
</reference>
<keyword evidence="2" id="KW-0812">Transmembrane</keyword>
<sequence length="233" mass="25096">MSSNQPQLDLLPYFSPPPPLPPPPSSPPPPPYPSLSPPYSPPSPTHSLPSPSPPHYPPSPPHSPPSPPHSPPLPPHSPPPPLSPPGHHHHHSTVIVVVFVSLGGLFLLAFMAAALCCLAKKKKMKKKVVVVAETDVVHVEDHVRVHENIFPGPHGEHIVVVSVDEDLRVNEEIKRAELSVEASTHAQAAVTEALRGHDRSTPAPTSSHCVDLLHDQKSQTEPDPADSHRCDPR</sequence>
<feature type="compositionally biased region" description="Pro residues" evidence="1">
    <location>
        <begin position="14"/>
        <end position="84"/>
    </location>
</feature>
<dbReference type="PANTHER" id="PTHR35697">
    <property type="entry name" value="OS08G0108300 PROTEIN"/>
    <property type="match status" value="1"/>
</dbReference>
<feature type="region of interest" description="Disordered" evidence="1">
    <location>
        <begin position="195"/>
        <end position="233"/>
    </location>
</feature>
<dbReference type="Proteomes" id="UP000663760">
    <property type="component" value="Chromosome 11"/>
</dbReference>
<evidence type="ECO:0000256" key="1">
    <source>
        <dbReference type="SAM" id="MobiDB-lite"/>
    </source>
</evidence>
<dbReference type="PANTHER" id="PTHR35697:SF1">
    <property type="entry name" value="PROTEIN TRACHEARY ELEMENT DIFFERENTIATION-RELATED 7"/>
    <property type="match status" value="1"/>
</dbReference>